<feature type="active site" evidence="9">
    <location>
        <position position="112"/>
    </location>
</feature>
<dbReference type="GO" id="GO:0006508">
    <property type="term" value="P:proteolysis"/>
    <property type="evidence" value="ECO:0007669"/>
    <property type="project" value="UniProtKB-KW"/>
</dbReference>
<feature type="transmembrane region" description="Helical" evidence="9">
    <location>
        <begin position="122"/>
        <end position="144"/>
    </location>
</feature>
<evidence type="ECO:0000313" key="13">
    <source>
        <dbReference type="Proteomes" id="UP000263232"/>
    </source>
</evidence>
<accession>A0A347WL63</accession>
<dbReference type="PANTHER" id="PTHR33695">
    <property type="entry name" value="LIPOPROTEIN SIGNAL PEPTIDASE"/>
    <property type="match status" value="1"/>
</dbReference>
<feature type="active site" evidence="9">
    <location>
        <position position="128"/>
    </location>
</feature>
<evidence type="ECO:0000313" key="12">
    <source>
        <dbReference type="EMBL" id="AXY25820.1"/>
    </source>
</evidence>
<dbReference type="Proteomes" id="UP000263232">
    <property type="component" value="Chromosome"/>
</dbReference>
<comment type="pathway">
    <text evidence="9">Protein modification; lipoprotein biosynthesis (signal peptide cleavage).</text>
</comment>
<dbReference type="EMBL" id="CP023434">
    <property type="protein sequence ID" value="AXY25820.1"/>
    <property type="molecule type" value="Genomic_DNA"/>
</dbReference>
<reference evidence="12 13" key="1">
    <citation type="submission" date="2017-09" db="EMBL/GenBank/DDBJ databases">
        <title>Complete genome sequence of Oxytococcus suis strain ZY16052.</title>
        <authorList>
            <person name="Li F."/>
        </authorList>
    </citation>
    <scope>NUCLEOTIDE SEQUENCE [LARGE SCALE GENOMIC DNA]</scope>
    <source>
        <strain evidence="12 13">ZY16052</strain>
    </source>
</reference>
<evidence type="ECO:0000256" key="1">
    <source>
        <dbReference type="ARBA" id="ARBA00006139"/>
    </source>
</evidence>
<keyword evidence="5 9" id="KW-0064">Aspartyl protease</keyword>
<evidence type="ECO:0000256" key="10">
    <source>
        <dbReference type="RuleBase" id="RU000594"/>
    </source>
</evidence>
<dbReference type="AlphaFoldDB" id="A0A347WL63"/>
<keyword evidence="3 9" id="KW-0645">Protease</keyword>
<dbReference type="EC" id="3.4.23.36" evidence="9"/>
<dbReference type="HAMAP" id="MF_00161">
    <property type="entry name" value="LspA"/>
    <property type="match status" value="1"/>
</dbReference>
<evidence type="ECO:0000256" key="7">
    <source>
        <dbReference type="ARBA" id="ARBA00022989"/>
    </source>
</evidence>
<keyword evidence="4 9" id="KW-0812">Transmembrane</keyword>
<comment type="similarity">
    <text evidence="1 9 11">Belongs to the peptidase A8 family.</text>
</comment>
<comment type="catalytic activity">
    <reaction evidence="9 10">
        <text>Release of signal peptides from bacterial membrane prolipoproteins. Hydrolyzes -Xaa-Yaa-Zaa-|-(S,diacylglyceryl)Cys-, in which Xaa is hydrophobic (preferably Leu), and Yaa (Ala or Ser) and Zaa (Gly or Ala) have small, neutral side chains.</text>
        <dbReference type="EC" id="3.4.23.36"/>
    </reaction>
</comment>
<organism evidence="12 13">
    <name type="scientific">Suicoccus acidiformans</name>
    <dbReference type="NCBI Taxonomy" id="2036206"/>
    <lineage>
        <taxon>Bacteria</taxon>
        <taxon>Bacillati</taxon>
        <taxon>Bacillota</taxon>
        <taxon>Bacilli</taxon>
        <taxon>Lactobacillales</taxon>
        <taxon>Aerococcaceae</taxon>
        <taxon>Suicoccus</taxon>
    </lineage>
</organism>
<evidence type="ECO:0000256" key="3">
    <source>
        <dbReference type="ARBA" id="ARBA00022670"/>
    </source>
</evidence>
<dbReference type="UniPathway" id="UPA00665"/>
<dbReference type="PROSITE" id="PS00855">
    <property type="entry name" value="SPASE_II"/>
    <property type="match status" value="1"/>
</dbReference>
<dbReference type="GO" id="GO:0005886">
    <property type="term" value="C:plasma membrane"/>
    <property type="evidence" value="ECO:0007669"/>
    <property type="project" value="UniProtKB-SubCell"/>
</dbReference>
<sequence>MLIVIVFASLTVLCDQLVKVWAVRSIPLHSSSPGIPALFDFYYVQNTGASWGLFEEGRVWLSLVTVIFLACLFYYIWRRDRIHPLSALAYGLIIGGALGNLIDRLRLGYVVDMFRLTFIDFPIFNVADMAITVGVILFIVIIIFDIDEEVI</sequence>
<keyword evidence="7 9" id="KW-1133">Transmembrane helix</keyword>
<evidence type="ECO:0000256" key="2">
    <source>
        <dbReference type="ARBA" id="ARBA00022475"/>
    </source>
</evidence>
<dbReference type="Pfam" id="PF01252">
    <property type="entry name" value="Peptidase_A8"/>
    <property type="match status" value="1"/>
</dbReference>
<evidence type="ECO:0000256" key="11">
    <source>
        <dbReference type="RuleBase" id="RU004181"/>
    </source>
</evidence>
<dbReference type="NCBIfam" id="TIGR00077">
    <property type="entry name" value="lspA"/>
    <property type="match status" value="1"/>
</dbReference>
<feature type="transmembrane region" description="Helical" evidence="9">
    <location>
        <begin position="59"/>
        <end position="77"/>
    </location>
</feature>
<dbReference type="RefSeq" id="WP_118990720.1">
    <property type="nucleotide sequence ID" value="NZ_CP023434.1"/>
</dbReference>
<feature type="transmembrane region" description="Helical" evidence="9">
    <location>
        <begin position="84"/>
        <end position="102"/>
    </location>
</feature>
<evidence type="ECO:0000256" key="6">
    <source>
        <dbReference type="ARBA" id="ARBA00022801"/>
    </source>
</evidence>
<dbReference type="PRINTS" id="PR00781">
    <property type="entry name" value="LIPOSIGPTASE"/>
</dbReference>
<comment type="subcellular location">
    <subcellularLocation>
        <location evidence="9">Cell membrane</location>
        <topology evidence="9">Multi-pass membrane protein</topology>
    </subcellularLocation>
</comment>
<evidence type="ECO:0000256" key="5">
    <source>
        <dbReference type="ARBA" id="ARBA00022750"/>
    </source>
</evidence>
<name>A0A347WL63_9LACT</name>
<keyword evidence="6 9" id="KW-0378">Hydrolase</keyword>
<protein>
    <recommendedName>
        <fullName evidence="9">Lipoprotein signal peptidase</fullName>
        <ecNumber evidence="9">3.4.23.36</ecNumber>
    </recommendedName>
    <alternativeName>
        <fullName evidence="9">Prolipoprotein signal peptidase</fullName>
    </alternativeName>
    <alternativeName>
        <fullName evidence="9">Signal peptidase II</fullName>
        <shortName evidence="9">SPase II</shortName>
    </alternativeName>
</protein>
<evidence type="ECO:0000256" key="9">
    <source>
        <dbReference type="HAMAP-Rule" id="MF_00161"/>
    </source>
</evidence>
<dbReference type="InterPro" id="IPR001872">
    <property type="entry name" value="Peptidase_A8"/>
</dbReference>
<keyword evidence="8 9" id="KW-0472">Membrane</keyword>
<dbReference type="GO" id="GO:0004190">
    <property type="term" value="F:aspartic-type endopeptidase activity"/>
    <property type="evidence" value="ECO:0007669"/>
    <property type="project" value="UniProtKB-UniRule"/>
</dbReference>
<evidence type="ECO:0000256" key="8">
    <source>
        <dbReference type="ARBA" id="ARBA00023136"/>
    </source>
</evidence>
<gene>
    <name evidence="9 12" type="primary">lspA</name>
    <name evidence="12" type="ORF">CL176_07315</name>
</gene>
<comment type="function">
    <text evidence="9 10">This protein specifically catalyzes the removal of signal peptides from prolipoproteins.</text>
</comment>
<dbReference type="OrthoDB" id="9810259at2"/>
<dbReference type="KEGG" id="abae:CL176_07315"/>
<dbReference type="PANTHER" id="PTHR33695:SF1">
    <property type="entry name" value="LIPOPROTEIN SIGNAL PEPTIDASE"/>
    <property type="match status" value="1"/>
</dbReference>
<keyword evidence="2 9" id="KW-1003">Cell membrane</keyword>
<comment type="caution">
    <text evidence="9">Lacks conserved residue(s) required for the propagation of feature annotation.</text>
</comment>
<keyword evidence="13" id="KW-1185">Reference proteome</keyword>
<proteinExistence type="inferred from homology"/>
<evidence type="ECO:0000256" key="4">
    <source>
        <dbReference type="ARBA" id="ARBA00022692"/>
    </source>
</evidence>